<evidence type="ECO:0000313" key="1">
    <source>
        <dbReference type="EMBL" id="KAF9501576.1"/>
    </source>
</evidence>
<sequence length="154" mass="16990">MPPSPSPVPIRSNSRLLSPASFACLKFHPSPSPCPKYLHLPPTSLTCPCFCLLSHPFFQLHCPWYSRYPPSIGSSLSCFSDLPQNPSLLVVIDPPSDNLFIMDAVVDIIHMLIECFSTEDAHVRPADMSPTSTKGRKYEFVQLGLHPPDLSIGT</sequence>
<comment type="caution">
    <text evidence="1">The sequence shown here is derived from an EMBL/GenBank/DDBJ whole genome shotgun (WGS) entry which is preliminary data.</text>
</comment>
<evidence type="ECO:0000313" key="2">
    <source>
        <dbReference type="Proteomes" id="UP000807025"/>
    </source>
</evidence>
<accession>A0A9P6DCF0</accession>
<protein>
    <submittedName>
        <fullName evidence="1">Uncharacterized protein</fullName>
    </submittedName>
</protein>
<organism evidence="1 2">
    <name type="scientific">Pleurotus eryngii</name>
    <name type="common">Boletus of the steppes</name>
    <dbReference type="NCBI Taxonomy" id="5323"/>
    <lineage>
        <taxon>Eukaryota</taxon>
        <taxon>Fungi</taxon>
        <taxon>Dikarya</taxon>
        <taxon>Basidiomycota</taxon>
        <taxon>Agaricomycotina</taxon>
        <taxon>Agaricomycetes</taxon>
        <taxon>Agaricomycetidae</taxon>
        <taxon>Agaricales</taxon>
        <taxon>Pleurotineae</taxon>
        <taxon>Pleurotaceae</taxon>
        <taxon>Pleurotus</taxon>
    </lineage>
</organism>
<name>A0A9P6DCF0_PLEER</name>
<gene>
    <name evidence="1" type="ORF">BDN71DRAFT_1550401</name>
</gene>
<dbReference type="EMBL" id="MU154523">
    <property type="protein sequence ID" value="KAF9501576.1"/>
    <property type="molecule type" value="Genomic_DNA"/>
</dbReference>
<dbReference type="AlphaFoldDB" id="A0A9P6DCF0"/>
<reference evidence="1" key="1">
    <citation type="submission" date="2020-11" db="EMBL/GenBank/DDBJ databases">
        <authorList>
            <consortium name="DOE Joint Genome Institute"/>
            <person name="Ahrendt S."/>
            <person name="Riley R."/>
            <person name="Andreopoulos W."/>
            <person name="Labutti K."/>
            <person name="Pangilinan J."/>
            <person name="Ruiz-Duenas F.J."/>
            <person name="Barrasa J.M."/>
            <person name="Sanchez-Garcia M."/>
            <person name="Camarero S."/>
            <person name="Miyauchi S."/>
            <person name="Serrano A."/>
            <person name="Linde D."/>
            <person name="Babiker R."/>
            <person name="Drula E."/>
            <person name="Ayuso-Fernandez I."/>
            <person name="Pacheco R."/>
            <person name="Padilla G."/>
            <person name="Ferreira P."/>
            <person name="Barriuso J."/>
            <person name="Kellner H."/>
            <person name="Castanera R."/>
            <person name="Alfaro M."/>
            <person name="Ramirez L."/>
            <person name="Pisabarro A.G."/>
            <person name="Kuo A."/>
            <person name="Tritt A."/>
            <person name="Lipzen A."/>
            <person name="He G."/>
            <person name="Yan M."/>
            <person name="Ng V."/>
            <person name="Cullen D."/>
            <person name="Martin F."/>
            <person name="Rosso M.-N."/>
            <person name="Henrissat B."/>
            <person name="Hibbett D."/>
            <person name="Martinez A.T."/>
            <person name="Grigoriev I.V."/>
        </authorList>
    </citation>
    <scope>NUCLEOTIDE SEQUENCE</scope>
    <source>
        <strain evidence="1">ATCC 90797</strain>
    </source>
</reference>
<proteinExistence type="predicted"/>
<dbReference type="Proteomes" id="UP000807025">
    <property type="component" value="Unassembled WGS sequence"/>
</dbReference>
<keyword evidence="2" id="KW-1185">Reference proteome</keyword>